<dbReference type="InterPro" id="IPR009030">
    <property type="entry name" value="Growth_fac_rcpt_cys_sf"/>
</dbReference>
<evidence type="ECO:0000256" key="3">
    <source>
        <dbReference type="ARBA" id="ARBA00022833"/>
    </source>
</evidence>
<name>A0ABP1QKV8_9HEXA</name>
<keyword evidence="1" id="KW-0479">Metal-binding</keyword>
<gene>
    <name evidence="5" type="ORF">ODALV1_LOCUS11349</name>
</gene>
<dbReference type="InterPro" id="IPR053010">
    <property type="entry name" value="SET_SmydA-8"/>
</dbReference>
<reference evidence="5 6" key="1">
    <citation type="submission" date="2024-08" db="EMBL/GenBank/DDBJ databases">
        <authorList>
            <person name="Cucini C."/>
            <person name="Frati F."/>
        </authorList>
    </citation>
    <scope>NUCLEOTIDE SEQUENCE [LARGE SCALE GENOMIC DNA]</scope>
</reference>
<protein>
    <recommendedName>
        <fullName evidence="4">MYND-type domain-containing protein</fullName>
    </recommendedName>
</protein>
<dbReference type="PANTHER" id="PTHR46455:SF5">
    <property type="entry name" value="SET AND MYND DOMAIN CONTAINING, ARTHROPOD-SPECIFIC, MEMBER 4, ISOFORM A"/>
    <property type="match status" value="1"/>
</dbReference>
<keyword evidence="3" id="KW-0862">Zinc</keyword>
<dbReference type="PROSITE" id="PS01360">
    <property type="entry name" value="ZF_MYND_1"/>
    <property type="match status" value="1"/>
</dbReference>
<comment type="caution">
    <text evidence="5">The sequence shown here is derived from an EMBL/GenBank/DDBJ whole genome shotgun (WGS) entry which is preliminary data.</text>
</comment>
<keyword evidence="6" id="KW-1185">Reference proteome</keyword>
<dbReference type="EMBL" id="CAXLJM020000034">
    <property type="protein sequence ID" value="CAL8103108.1"/>
    <property type="molecule type" value="Genomic_DNA"/>
</dbReference>
<dbReference type="Proteomes" id="UP001642540">
    <property type="component" value="Unassembled WGS sequence"/>
</dbReference>
<proteinExistence type="predicted"/>
<evidence type="ECO:0000313" key="6">
    <source>
        <dbReference type="Proteomes" id="UP001642540"/>
    </source>
</evidence>
<keyword evidence="2" id="KW-0863">Zinc-finger</keyword>
<accession>A0ABP1QKV8</accession>
<evidence type="ECO:0000313" key="5">
    <source>
        <dbReference type="EMBL" id="CAL8103108.1"/>
    </source>
</evidence>
<organism evidence="5 6">
    <name type="scientific">Orchesella dallaii</name>
    <dbReference type="NCBI Taxonomy" id="48710"/>
    <lineage>
        <taxon>Eukaryota</taxon>
        <taxon>Metazoa</taxon>
        <taxon>Ecdysozoa</taxon>
        <taxon>Arthropoda</taxon>
        <taxon>Hexapoda</taxon>
        <taxon>Collembola</taxon>
        <taxon>Entomobryomorpha</taxon>
        <taxon>Entomobryoidea</taxon>
        <taxon>Orchesellidae</taxon>
        <taxon>Orchesellinae</taxon>
        <taxon>Orchesella</taxon>
    </lineage>
</organism>
<evidence type="ECO:0000256" key="1">
    <source>
        <dbReference type="ARBA" id="ARBA00022723"/>
    </source>
</evidence>
<dbReference type="InterPro" id="IPR002893">
    <property type="entry name" value="Znf_MYND"/>
</dbReference>
<sequence>MASKPIEVNFTQMGNPRGQLKNKKHVEQCQSLTVTQCSFALCDKPTLMYCTKCYHTPYCSEAHWKDDQKEHAKTCGKQSPYSFVYDEKKKVPPHFVFNNNHLAKGTQIISAEPFVIFPTLPDDYSEDKEKSLVGLKRICYKCHDHFYSYDQPEQIVGCNWCGIRFCGLDCRGNYHSSQECDVLKKNYSRTRGVIRASSETNMRKHIEFYLDLCVLRVLVYFSLGLTNTFVVEQWKRFQYLSLLGRFKNFKKTTKNPYDGLRYMEFTRKSSVDILEVSLKYVSFDRDLLRQVYKIMIVFWEEFEMQTNIMSRVIVLDRHFLSQSYCAPNLACVHNYTTISGRQSLSWCFYTLKEIPANTNSTMKLLFDFSPRRFMPLPLRIMYLNEINLKCEAPRCTLCEDATDGGTHSGSTRCTYCQKGIYVEYAVRGSTPLFCNFPKRWSPEYVETVDWKCNECEHVHPFSKILETNQDCLKQWENVMRRPLRYCVISSAPKFIEGYEQSLLHPLNGVMLQVKFEFLMGTREKHFGECGLDHIGKLMPCTSVWFDQNRNQDRGPLRLFPKNWNKNELVLTFKRAAYSNDCQIYLEKANPNYKAYEYSEYSFLKLEATTMGLLTACHSFFMNLDEESATKFAEAGKSLAVERDSWIGRNILTFRISKNPNYPLLKWSTDLNEVVDVIKRDGRPISIAETILNFMDISLGKFMMGEGAFAEQRHVEGVDNWPQVKGTHSKENGIANGT</sequence>
<dbReference type="PANTHER" id="PTHR46455">
    <property type="entry name" value="SET AND MYND DOMAIN CONTAINING, ARTHROPOD-SPECIFIC, MEMBER 4, ISOFORM A"/>
    <property type="match status" value="1"/>
</dbReference>
<feature type="domain" description="MYND-type" evidence="4">
    <location>
        <begin position="37"/>
        <end position="75"/>
    </location>
</feature>
<evidence type="ECO:0000256" key="2">
    <source>
        <dbReference type="ARBA" id="ARBA00022771"/>
    </source>
</evidence>
<dbReference type="SUPFAM" id="SSF57184">
    <property type="entry name" value="Growth factor receptor domain"/>
    <property type="match status" value="1"/>
</dbReference>
<evidence type="ECO:0000259" key="4">
    <source>
        <dbReference type="PROSITE" id="PS01360"/>
    </source>
</evidence>